<dbReference type="STRING" id="599839.J4G8G9"/>
<dbReference type="EMBL" id="HE797096">
    <property type="protein sequence ID" value="CCM02958.1"/>
    <property type="molecule type" value="Genomic_DNA"/>
</dbReference>
<dbReference type="AlphaFoldDB" id="J4G8G9"/>
<evidence type="ECO:0000313" key="3">
    <source>
        <dbReference type="EMBL" id="CCM02958.1"/>
    </source>
</evidence>
<dbReference type="InterPro" id="IPR040976">
    <property type="entry name" value="Pkinase_fungal"/>
</dbReference>
<organism evidence="3 4">
    <name type="scientific">Fibroporia radiculosa</name>
    <dbReference type="NCBI Taxonomy" id="599839"/>
    <lineage>
        <taxon>Eukaryota</taxon>
        <taxon>Fungi</taxon>
        <taxon>Dikarya</taxon>
        <taxon>Basidiomycota</taxon>
        <taxon>Agaricomycotina</taxon>
        <taxon>Agaricomycetes</taxon>
        <taxon>Polyporales</taxon>
        <taxon>Fibroporiaceae</taxon>
        <taxon>Fibroporia</taxon>
    </lineage>
</organism>
<evidence type="ECO:0000259" key="2">
    <source>
        <dbReference type="Pfam" id="PF17667"/>
    </source>
</evidence>
<feature type="compositionally biased region" description="Low complexity" evidence="1">
    <location>
        <begin position="157"/>
        <end position="169"/>
    </location>
</feature>
<dbReference type="GeneID" id="24097869"/>
<keyword evidence="4" id="KW-1185">Reference proteome</keyword>
<sequence>MPMQDFLDDFLPRGSEKSMPSIKNAFKGIPDAAYHEHDIYAPLEQLLEDVKTASALKRAVDEHYLEGKVIAVKVYDGVAPTRSVHRYLISRPVVSPLSMASRATRGYWAVRSDGQIAFLKDTWRYTGEDFEKEGGILVNLHEAEVRNIPELLHHGDISSQPKASISSSSKGKEKQSAVD</sequence>
<dbReference type="RefSeq" id="XP_012182241.1">
    <property type="nucleotide sequence ID" value="XM_012326851.1"/>
</dbReference>
<gene>
    <name evidence="3" type="ORF">FIBRA_05073</name>
</gene>
<dbReference type="HOGENOM" id="CLU_1503459_0_0_1"/>
<dbReference type="Proteomes" id="UP000006352">
    <property type="component" value="Unassembled WGS sequence"/>
</dbReference>
<evidence type="ECO:0000313" key="4">
    <source>
        <dbReference type="Proteomes" id="UP000006352"/>
    </source>
</evidence>
<feature type="region of interest" description="Disordered" evidence="1">
    <location>
        <begin position="156"/>
        <end position="179"/>
    </location>
</feature>
<feature type="domain" description="Fungal-type protein kinase" evidence="2">
    <location>
        <begin position="82"/>
        <end position="165"/>
    </location>
</feature>
<dbReference type="OrthoDB" id="3265188at2759"/>
<dbReference type="InParanoid" id="J4G8G9"/>
<dbReference type="Pfam" id="PF17667">
    <property type="entry name" value="Pkinase_fungal"/>
    <property type="match status" value="1"/>
</dbReference>
<proteinExistence type="predicted"/>
<reference evidence="3 4" key="1">
    <citation type="journal article" date="2012" name="Appl. Environ. Microbiol.">
        <title>Short-read sequencing for genomic analysis of the brown rot fungus Fibroporia radiculosa.</title>
        <authorList>
            <person name="Tang J.D."/>
            <person name="Perkins A.D."/>
            <person name="Sonstegard T.S."/>
            <person name="Schroeder S.G."/>
            <person name="Burgess S.C."/>
            <person name="Diehl S.V."/>
        </authorList>
    </citation>
    <scope>NUCLEOTIDE SEQUENCE [LARGE SCALE GENOMIC DNA]</scope>
    <source>
        <strain evidence="3 4">TFFH 294</strain>
    </source>
</reference>
<evidence type="ECO:0000256" key="1">
    <source>
        <dbReference type="SAM" id="MobiDB-lite"/>
    </source>
</evidence>
<accession>J4G8G9</accession>
<feature type="compositionally biased region" description="Basic and acidic residues" evidence="1">
    <location>
        <begin position="170"/>
        <end position="179"/>
    </location>
</feature>
<protein>
    <recommendedName>
        <fullName evidence="2">Fungal-type protein kinase domain-containing protein</fullName>
    </recommendedName>
</protein>
<name>J4G8G9_9APHY</name>